<keyword evidence="1" id="KW-1133">Transmembrane helix</keyword>
<accession>A0A840F561</accession>
<dbReference type="Proteomes" id="UP000551501">
    <property type="component" value="Unassembled WGS sequence"/>
</dbReference>
<keyword evidence="1" id="KW-0812">Transmembrane</keyword>
<evidence type="ECO:0000256" key="1">
    <source>
        <dbReference type="SAM" id="Phobius"/>
    </source>
</evidence>
<dbReference type="EMBL" id="JACIFP010000001">
    <property type="protein sequence ID" value="MBB4137784.1"/>
    <property type="molecule type" value="Genomic_DNA"/>
</dbReference>
<feature type="transmembrane region" description="Helical" evidence="1">
    <location>
        <begin position="80"/>
        <end position="99"/>
    </location>
</feature>
<feature type="transmembrane region" description="Helical" evidence="1">
    <location>
        <begin position="296"/>
        <end position="318"/>
    </location>
</feature>
<dbReference type="AlphaFoldDB" id="A0A840F561"/>
<feature type="transmembrane region" description="Helical" evidence="1">
    <location>
        <begin position="396"/>
        <end position="418"/>
    </location>
</feature>
<reference evidence="2 3" key="1">
    <citation type="submission" date="2020-08" db="EMBL/GenBank/DDBJ databases">
        <title>Sequencing the genomes of 1000 actinobacteria strains.</title>
        <authorList>
            <person name="Klenk H.-P."/>
        </authorList>
    </citation>
    <scope>NUCLEOTIDE SEQUENCE [LARGE SCALE GENOMIC DNA]</scope>
    <source>
        <strain evidence="2 3">DSM 45298</strain>
    </source>
</reference>
<keyword evidence="1" id="KW-0472">Membrane</keyword>
<feature type="transmembrane region" description="Helical" evidence="1">
    <location>
        <begin position="365"/>
        <end position="384"/>
    </location>
</feature>
<proteinExistence type="predicted"/>
<feature type="transmembrane region" description="Helical" evidence="1">
    <location>
        <begin position="169"/>
        <end position="202"/>
    </location>
</feature>
<feature type="transmembrane region" description="Helical" evidence="1">
    <location>
        <begin position="111"/>
        <end position="133"/>
    </location>
</feature>
<organism evidence="2 3">
    <name type="scientific">Gordonia humi</name>
    <dbReference type="NCBI Taxonomy" id="686429"/>
    <lineage>
        <taxon>Bacteria</taxon>
        <taxon>Bacillati</taxon>
        <taxon>Actinomycetota</taxon>
        <taxon>Actinomycetes</taxon>
        <taxon>Mycobacteriales</taxon>
        <taxon>Gordoniaceae</taxon>
        <taxon>Gordonia</taxon>
    </lineage>
</organism>
<evidence type="ECO:0000313" key="3">
    <source>
        <dbReference type="Proteomes" id="UP000551501"/>
    </source>
</evidence>
<comment type="caution">
    <text evidence="2">The sequence shown here is derived from an EMBL/GenBank/DDBJ whole genome shotgun (WGS) entry which is preliminary data.</text>
</comment>
<sequence length="609" mass="65293">MLQARKITAVAAVLLVAQLVVRAWLVARGNFYWDDLILVSRASSYPILSWDYLGHSHDGHLMPGAFLVAGVTTAIAPVQWWLPAATLVVLQALASLAVWRMIRIIAPRAGLGAVAALGFYLFVPMTVTAYAWWSAGLNTLPLQAAMAYVVGNAVLLARGDATGARARRLLIGSGVAFVVALLFFEKSLVIAPVAFVAALLAVRTPRPTGQFAEPVDYRTSALTLAFTRARTLWVVLGVVFIAWAVLFSATTTATSGAHSMSQTAHLVWRSVNNAIVPSLVGGPWDWERWVPSPPMGFAPTWMIVVGWVVLAALVVVTVRARRGVAVIWLCAAIYAVAAQIPVMWTRSSENTALELAQTLRYLPDTALVLTIAFAFIAAAPRAAGAHLAPERSDRRPVAVAAVVGVLVLVSSMVSVSAFSTSWRDDPTADYLANAKQSMKDNAGRTMFDQAVPLEVLLPVAYPNNQISRIFARLPERPDFGSHTDDLVVLDPNGKAVPGAVTRDRTISESAGSCRRPGITGTQRLPLDGPLIEIQWTVQLSYCADRDGEIELRLEGGAPLRVPVTSGLHFVYAQLIGHGDALQIRPVTPGLRLHTGEGRVGTPVMAGLAP</sequence>
<keyword evidence="3" id="KW-1185">Reference proteome</keyword>
<protein>
    <submittedName>
        <fullName evidence="2">Uncharacterized protein</fullName>
    </submittedName>
</protein>
<gene>
    <name evidence="2" type="ORF">BKA16_004336</name>
</gene>
<dbReference type="RefSeq" id="WP_183372605.1">
    <property type="nucleotide sequence ID" value="NZ_BAABHL010000001.1"/>
</dbReference>
<feature type="transmembrane region" description="Helical" evidence="1">
    <location>
        <begin position="325"/>
        <end position="345"/>
    </location>
</feature>
<name>A0A840F561_9ACTN</name>
<evidence type="ECO:0000313" key="2">
    <source>
        <dbReference type="EMBL" id="MBB4137784.1"/>
    </source>
</evidence>
<feature type="transmembrane region" description="Helical" evidence="1">
    <location>
        <begin position="232"/>
        <end position="254"/>
    </location>
</feature>